<proteinExistence type="inferred from homology"/>
<evidence type="ECO:0000313" key="5">
    <source>
        <dbReference type="EMBL" id="SVA10619.1"/>
    </source>
</evidence>
<keyword evidence="2" id="KW-0479">Metal-binding</keyword>
<dbReference type="GO" id="GO:0016846">
    <property type="term" value="F:carbon-sulfur lyase activity"/>
    <property type="evidence" value="ECO:0007669"/>
    <property type="project" value="InterPro"/>
</dbReference>
<evidence type="ECO:0000256" key="2">
    <source>
        <dbReference type="ARBA" id="ARBA00022723"/>
    </source>
</evidence>
<dbReference type="Gene3D" id="3.90.1590.10">
    <property type="entry name" value="glutathione-dependent formaldehyde- activating enzyme (gfa)"/>
    <property type="match status" value="1"/>
</dbReference>
<dbReference type="AlphaFoldDB" id="A0A381T4E1"/>
<protein>
    <recommendedName>
        <fullName evidence="4">CENP-V/GFA domain-containing protein</fullName>
    </recommendedName>
</protein>
<feature type="domain" description="CENP-V/GFA" evidence="4">
    <location>
        <begin position="6"/>
        <end position="79"/>
    </location>
</feature>
<dbReference type="InterPro" id="IPR006913">
    <property type="entry name" value="CENP-V/GFA"/>
</dbReference>
<gene>
    <name evidence="5" type="ORF">METZ01_LOCUS63473</name>
</gene>
<name>A0A381T4E1_9ZZZZ</name>
<dbReference type="GO" id="GO:0046872">
    <property type="term" value="F:metal ion binding"/>
    <property type="evidence" value="ECO:0007669"/>
    <property type="project" value="UniProtKB-KW"/>
</dbReference>
<evidence type="ECO:0000256" key="1">
    <source>
        <dbReference type="ARBA" id="ARBA00005495"/>
    </source>
</evidence>
<comment type="similarity">
    <text evidence="1">Belongs to the Gfa family.</text>
</comment>
<keyword evidence="3" id="KW-0862">Zinc</keyword>
<dbReference type="InterPro" id="IPR011057">
    <property type="entry name" value="Mss4-like_sf"/>
</dbReference>
<reference evidence="5" key="1">
    <citation type="submission" date="2018-05" db="EMBL/GenBank/DDBJ databases">
        <authorList>
            <person name="Lanie J.A."/>
            <person name="Ng W.-L."/>
            <person name="Kazmierczak K.M."/>
            <person name="Andrzejewski T.M."/>
            <person name="Davidsen T.M."/>
            <person name="Wayne K.J."/>
            <person name="Tettelin H."/>
            <person name="Glass J.I."/>
            <person name="Rusch D."/>
            <person name="Podicherti R."/>
            <person name="Tsui H.-C.T."/>
            <person name="Winkler M.E."/>
        </authorList>
    </citation>
    <scope>NUCLEOTIDE SEQUENCE</scope>
</reference>
<evidence type="ECO:0000256" key="3">
    <source>
        <dbReference type="ARBA" id="ARBA00022833"/>
    </source>
</evidence>
<dbReference type="EMBL" id="UINC01003953">
    <property type="protein sequence ID" value="SVA10619.1"/>
    <property type="molecule type" value="Genomic_DNA"/>
</dbReference>
<evidence type="ECO:0000259" key="4">
    <source>
        <dbReference type="Pfam" id="PF04828"/>
    </source>
</evidence>
<organism evidence="5">
    <name type="scientific">marine metagenome</name>
    <dbReference type="NCBI Taxonomy" id="408172"/>
    <lineage>
        <taxon>unclassified sequences</taxon>
        <taxon>metagenomes</taxon>
        <taxon>ecological metagenomes</taxon>
    </lineage>
</organism>
<sequence>MKTHGNYAAYTQCPDDKINFINKATLKWYHSSKIAKRGFCSICGASIFYKLHKSKNISIAAGMFSNPTKLKTHSNIYTKGKLDYYILDSRIPKFNRNSR</sequence>
<dbReference type="SUPFAM" id="SSF51316">
    <property type="entry name" value="Mss4-like"/>
    <property type="match status" value="1"/>
</dbReference>
<dbReference type="Pfam" id="PF04828">
    <property type="entry name" value="GFA"/>
    <property type="match status" value="1"/>
</dbReference>
<accession>A0A381T4E1</accession>